<protein>
    <recommendedName>
        <fullName evidence="7">EamA domain-containing protein</fullName>
    </recommendedName>
</protein>
<dbReference type="EMBL" id="CAJVCH010571222">
    <property type="protein sequence ID" value="CAG7836960.1"/>
    <property type="molecule type" value="Genomic_DNA"/>
</dbReference>
<organism evidence="8 9">
    <name type="scientific">Allacma fusca</name>
    <dbReference type="NCBI Taxonomy" id="39272"/>
    <lineage>
        <taxon>Eukaryota</taxon>
        <taxon>Metazoa</taxon>
        <taxon>Ecdysozoa</taxon>
        <taxon>Arthropoda</taxon>
        <taxon>Hexapoda</taxon>
        <taxon>Collembola</taxon>
        <taxon>Symphypleona</taxon>
        <taxon>Sminthuridae</taxon>
        <taxon>Allacma</taxon>
    </lineage>
</organism>
<feature type="compositionally biased region" description="Basic and acidic residues" evidence="5">
    <location>
        <begin position="32"/>
        <end position="52"/>
    </location>
</feature>
<dbReference type="InterPro" id="IPR000620">
    <property type="entry name" value="EamA_dom"/>
</dbReference>
<dbReference type="Proteomes" id="UP000708208">
    <property type="component" value="Unassembled WGS sequence"/>
</dbReference>
<keyword evidence="9" id="KW-1185">Reference proteome</keyword>
<feature type="transmembrane region" description="Helical" evidence="6">
    <location>
        <begin position="228"/>
        <end position="248"/>
    </location>
</feature>
<accession>A0A8J2MDV7</accession>
<dbReference type="Pfam" id="PF00892">
    <property type="entry name" value="EamA"/>
    <property type="match status" value="2"/>
</dbReference>
<feature type="transmembrane region" description="Helical" evidence="6">
    <location>
        <begin position="376"/>
        <end position="394"/>
    </location>
</feature>
<feature type="transmembrane region" description="Helical" evidence="6">
    <location>
        <begin position="98"/>
        <end position="118"/>
    </location>
</feature>
<feature type="transmembrane region" description="Helical" evidence="6">
    <location>
        <begin position="172"/>
        <end position="191"/>
    </location>
</feature>
<evidence type="ECO:0000256" key="4">
    <source>
        <dbReference type="ARBA" id="ARBA00023136"/>
    </source>
</evidence>
<evidence type="ECO:0000256" key="1">
    <source>
        <dbReference type="ARBA" id="ARBA00004141"/>
    </source>
</evidence>
<evidence type="ECO:0000313" key="9">
    <source>
        <dbReference type="Proteomes" id="UP000708208"/>
    </source>
</evidence>
<feature type="transmembrane region" description="Helical" evidence="6">
    <location>
        <begin position="130"/>
        <end position="151"/>
    </location>
</feature>
<dbReference type="AlphaFoldDB" id="A0A8J2MDV7"/>
<feature type="domain" description="EamA" evidence="7">
    <location>
        <begin position="261"/>
        <end position="393"/>
    </location>
</feature>
<feature type="transmembrane region" description="Helical" evidence="6">
    <location>
        <begin position="260"/>
        <end position="283"/>
    </location>
</feature>
<comment type="subcellular location">
    <subcellularLocation>
        <location evidence="1">Membrane</location>
        <topology evidence="1">Multi-pass membrane protein</topology>
    </subcellularLocation>
</comment>
<feature type="domain" description="EamA" evidence="7">
    <location>
        <begin position="99"/>
        <end position="244"/>
    </location>
</feature>
<feature type="transmembrane region" description="Helical" evidence="6">
    <location>
        <begin position="203"/>
        <end position="221"/>
    </location>
</feature>
<dbReference type="OrthoDB" id="306876at2759"/>
<evidence type="ECO:0000256" key="3">
    <source>
        <dbReference type="ARBA" id="ARBA00022989"/>
    </source>
</evidence>
<keyword evidence="2 6" id="KW-0812">Transmembrane</keyword>
<dbReference type="PANTHER" id="PTHR22911:SF6">
    <property type="entry name" value="SOLUTE CARRIER FAMILY 35 MEMBER G1"/>
    <property type="match status" value="1"/>
</dbReference>
<evidence type="ECO:0000313" key="8">
    <source>
        <dbReference type="EMBL" id="CAG7836960.1"/>
    </source>
</evidence>
<reference evidence="8" key="1">
    <citation type="submission" date="2021-06" db="EMBL/GenBank/DDBJ databases">
        <authorList>
            <person name="Hodson N. C."/>
            <person name="Mongue J. A."/>
            <person name="Jaron S. K."/>
        </authorList>
    </citation>
    <scope>NUCLEOTIDE SEQUENCE</scope>
</reference>
<keyword evidence="3 6" id="KW-1133">Transmembrane helix</keyword>
<evidence type="ECO:0000256" key="2">
    <source>
        <dbReference type="ARBA" id="ARBA00022692"/>
    </source>
</evidence>
<feature type="transmembrane region" description="Helical" evidence="6">
    <location>
        <begin position="322"/>
        <end position="345"/>
    </location>
</feature>
<comment type="caution">
    <text evidence="8">The sequence shown here is derived from an EMBL/GenBank/DDBJ whole genome shotgun (WGS) entry which is preliminary data.</text>
</comment>
<proteinExistence type="predicted"/>
<keyword evidence="4 6" id="KW-0472">Membrane</keyword>
<dbReference type="GO" id="GO:0016020">
    <property type="term" value="C:membrane"/>
    <property type="evidence" value="ECO:0007669"/>
    <property type="project" value="UniProtKB-SubCell"/>
</dbReference>
<name>A0A8J2MDV7_9HEXA</name>
<feature type="transmembrane region" description="Helical" evidence="6">
    <location>
        <begin position="352"/>
        <end position="370"/>
    </location>
</feature>
<feature type="transmembrane region" description="Helical" evidence="6">
    <location>
        <begin position="290"/>
        <end position="310"/>
    </location>
</feature>
<gene>
    <name evidence="8" type="ORF">AFUS01_LOCUS46146</name>
</gene>
<sequence>MEGKEEKILLDGPEASVLLASGKNATFSRTDSFSERLVRGKKSQNEAEDTRKFLNGKGSPSKSDNHESDEDGGSNHEETGEAISPTNPKMQLTGWRRYLGMGLAICASVLFSLTIVIVKALKQYHVFSIGLWRFQGVLIPSLPIIIHALITNKKRNVFEPIHPLCQLSKLRTFIYLFCRALFGCGAVLLHFTSLKYMNISDSTVIAFCTPVFVTFLARVFLGETCGIVNVISALVTLLGVGIITRPPFLTGEESIDMNLLTGAAFALGSMVCASLTFLSLRLLKGVHYSLVTFFFGMYGSIECLILALIVGYIDVPQGEWDWFLAVVLALLTFVGQVCTTLALQYEEAGPIALCRTCDVIFSFIWQFIFFSVTPNIFSFLGSLVVLSGVMLIAFRKYLSMLPEKHPSRKRFWFVLK</sequence>
<dbReference type="PANTHER" id="PTHR22911">
    <property type="entry name" value="ACYL-MALONYL CONDENSING ENZYME-RELATED"/>
    <property type="match status" value="1"/>
</dbReference>
<feature type="region of interest" description="Disordered" evidence="5">
    <location>
        <begin position="32"/>
        <end position="88"/>
    </location>
</feature>
<evidence type="ECO:0000259" key="7">
    <source>
        <dbReference type="Pfam" id="PF00892"/>
    </source>
</evidence>
<evidence type="ECO:0000256" key="6">
    <source>
        <dbReference type="SAM" id="Phobius"/>
    </source>
</evidence>
<evidence type="ECO:0000256" key="5">
    <source>
        <dbReference type="SAM" id="MobiDB-lite"/>
    </source>
</evidence>